<dbReference type="VEuPathDB" id="VectorBase:LLOJ003806"/>
<dbReference type="PANTHER" id="PTHR45620:SF15">
    <property type="entry name" value="DIURETIC HORMONE 44 RECEPTOR 1-RELATED"/>
    <property type="match status" value="1"/>
</dbReference>
<dbReference type="PANTHER" id="PTHR45620">
    <property type="entry name" value="PDF RECEPTOR-LIKE PROTEIN-RELATED"/>
    <property type="match status" value="1"/>
</dbReference>
<dbReference type="SUPFAM" id="SSF81321">
    <property type="entry name" value="Family A G protein-coupled receptor-like"/>
    <property type="match status" value="2"/>
</dbReference>
<feature type="transmembrane region" description="Helical" evidence="13">
    <location>
        <begin position="40"/>
        <end position="64"/>
    </location>
</feature>
<evidence type="ECO:0000256" key="10">
    <source>
        <dbReference type="ARBA" id="ARBA00023224"/>
    </source>
</evidence>
<organism evidence="16 17">
    <name type="scientific">Lutzomyia longipalpis</name>
    <name type="common">Sand fly</name>
    <dbReference type="NCBI Taxonomy" id="7200"/>
    <lineage>
        <taxon>Eukaryota</taxon>
        <taxon>Metazoa</taxon>
        <taxon>Ecdysozoa</taxon>
        <taxon>Arthropoda</taxon>
        <taxon>Hexapoda</taxon>
        <taxon>Insecta</taxon>
        <taxon>Pterygota</taxon>
        <taxon>Neoptera</taxon>
        <taxon>Endopterygota</taxon>
        <taxon>Diptera</taxon>
        <taxon>Nematocera</taxon>
        <taxon>Psychodoidea</taxon>
        <taxon>Psychodidae</taxon>
        <taxon>Lutzomyia</taxon>
        <taxon>Lutzomyia</taxon>
    </lineage>
</organism>
<dbReference type="VEuPathDB" id="VectorBase:LLONM1_002481"/>
<dbReference type="EnsemblMetazoa" id="LLOJ003806-RA">
    <property type="protein sequence ID" value="LLOJ003806-PA"/>
    <property type="gene ID" value="LLOJ003806"/>
</dbReference>
<evidence type="ECO:0000256" key="7">
    <source>
        <dbReference type="ARBA" id="ARBA00023136"/>
    </source>
</evidence>
<sequence length="640" mass="73563">NATRYCHLNGIWDNYTNYEECAHHDFPSVSEFEPHVDLPTYIYCIGYILSLTTLLLATVIFFHFKELRCLRNTIHGNLFVTYILSVMVWLTALSLQLTHTSTNAACTLIVILLNYFTLTNFFWMMVEGLYLYTLVVKTFSRTKPHVGLYMAIGWGVPFIFVTLWAIIKAASTPLKPHKMTGLDIECSWMRESLVDWICKLPACAALLANLIFLVRVMWVLITKLRSAENSETKQYRKASKALLVLMPLLGITYLIVLSGPSEGVGSYIFAVVRAILLSSQGFSVSLFYCFLNSEVQNAMRHRFNKWRDKRNIRGNIAHRFQRYCHLNGVWDNYTNYEECAHHDFPSVSEFEPHVDLPTYIYCIGYILSLTTLLLATVIFFHFKELRCLRNTIHGNLFVTYILSVMVWLTALSLQLTHTSTNAACTLIVILLNYFTLTNFFWMMVEGLYLYTLVVKTFSRTKPHVGLYMAIGWGVPFIFVTLWAIIKAASTPLKPHKMTGLDIECSWMRESLVDWICKLPACAALLANLIFLVRVMWVLITKLRSAENSETKQYRKASKALLVLMPLLGITYLIVLSGPSEGVGSYIFAVVRAILLSSQGFSVSLFYCFLNSEVQNAMRHRFNKWRDKRNIRGNIAHRFQR</sequence>
<feature type="domain" description="G-protein coupled receptors family 2 profile 2" evidence="14">
    <location>
        <begin position="39"/>
        <end position="292"/>
    </location>
</feature>
<protein>
    <recommendedName>
        <fullName evidence="12">Diuretic hormone receptor</fullName>
    </recommendedName>
</protein>
<comment type="subcellular location">
    <subcellularLocation>
        <location evidence="1">Cell membrane</location>
        <topology evidence="1">Multi-pass membrane protein</topology>
    </subcellularLocation>
</comment>
<keyword evidence="6" id="KW-0297">G-protein coupled receptor</keyword>
<reference evidence="17" key="1">
    <citation type="submission" date="2012-05" db="EMBL/GenBank/DDBJ databases">
        <title>Whole Genome Assembly of Lutzomyia longipalpis.</title>
        <authorList>
            <person name="Richards S."/>
            <person name="Qu C."/>
            <person name="Dillon R."/>
            <person name="Worley K."/>
            <person name="Scherer S."/>
            <person name="Batterton M."/>
            <person name="Taylor A."/>
            <person name="Hawes A."/>
            <person name="Hernandez B."/>
            <person name="Kovar C."/>
            <person name="Mandapat C."/>
            <person name="Pham C."/>
            <person name="Qu C."/>
            <person name="Jing C."/>
            <person name="Bess C."/>
            <person name="Bandaranaike D."/>
            <person name="Ngo D."/>
            <person name="Ongeri F."/>
            <person name="Arias F."/>
            <person name="Lara F."/>
            <person name="Weissenberger G."/>
            <person name="Kamau G."/>
            <person name="Han H."/>
            <person name="Shen H."/>
            <person name="Dinh H."/>
            <person name="Khalil I."/>
            <person name="Jones J."/>
            <person name="Shafer J."/>
            <person name="Jayaseelan J."/>
            <person name="Quiroz J."/>
            <person name="Blankenburg K."/>
            <person name="Nguyen L."/>
            <person name="Jackson L."/>
            <person name="Francisco L."/>
            <person name="Tang L.-Y."/>
            <person name="Pu L.-L."/>
            <person name="Perales L."/>
            <person name="Lorensuhewa L."/>
            <person name="Munidasa M."/>
            <person name="Coyle M."/>
            <person name="Taylor M."/>
            <person name="Puazo M."/>
            <person name="Firestine M."/>
            <person name="Scheel M."/>
            <person name="Javaid M."/>
            <person name="Wang M."/>
            <person name="Li M."/>
            <person name="Tabassum N."/>
            <person name="Saada N."/>
            <person name="Osuji N."/>
            <person name="Aqrawi P."/>
            <person name="Fu Q."/>
            <person name="Thornton R."/>
            <person name="Raj R."/>
            <person name="Goodspeed R."/>
            <person name="Mata R."/>
            <person name="Najjar R."/>
            <person name="Gubbala S."/>
            <person name="Lee S."/>
            <person name="Denson S."/>
            <person name="Patil S."/>
            <person name="Macmil S."/>
            <person name="Qi S."/>
            <person name="Matskevitch T."/>
            <person name="Palculict T."/>
            <person name="Mathew T."/>
            <person name="Vee V."/>
            <person name="Velamala V."/>
            <person name="Korchina V."/>
            <person name="Cai W."/>
            <person name="Liu W."/>
            <person name="Dai W."/>
            <person name="Zou X."/>
            <person name="Zhu Y."/>
            <person name="Zhang Y."/>
            <person name="Wu Y.-Q."/>
            <person name="Xin Y."/>
            <person name="Nazarath L."/>
            <person name="Kovar C."/>
            <person name="Han Y."/>
            <person name="Muzny D."/>
            <person name="Gibbs R."/>
        </authorList>
    </citation>
    <scope>NUCLEOTIDE SEQUENCE [LARGE SCALE GENOMIC DNA]</scope>
    <source>
        <strain evidence="17">Jacobina</strain>
    </source>
</reference>
<feature type="transmembrane region" description="Helical" evidence="13">
    <location>
        <begin position="585"/>
        <end position="609"/>
    </location>
</feature>
<evidence type="ECO:0000256" key="1">
    <source>
        <dbReference type="ARBA" id="ARBA00004651"/>
    </source>
</evidence>
<dbReference type="GO" id="GO:0008528">
    <property type="term" value="F:G protein-coupled peptide receptor activity"/>
    <property type="evidence" value="ECO:0007669"/>
    <property type="project" value="TreeGrafter"/>
</dbReference>
<dbReference type="VEuPathDB" id="VectorBase:LLONM1_010436"/>
<dbReference type="EMBL" id="AJWK01012121">
    <property type="status" value="NOT_ANNOTATED_CDS"/>
    <property type="molecule type" value="Genomic_DNA"/>
</dbReference>
<feature type="transmembrane region" description="Helical" evidence="13">
    <location>
        <begin position="358"/>
        <end position="382"/>
    </location>
</feature>
<evidence type="ECO:0000256" key="12">
    <source>
        <dbReference type="ARBA" id="ARBA00071387"/>
    </source>
</evidence>
<evidence type="ECO:0000313" key="17">
    <source>
        <dbReference type="Proteomes" id="UP000092461"/>
    </source>
</evidence>
<dbReference type="AlphaFoldDB" id="A0A1B0CH94"/>
<feature type="transmembrane region" description="Helical" evidence="13">
    <location>
        <begin position="427"/>
        <end position="452"/>
    </location>
</feature>
<dbReference type="InterPro" id="IPR017981">
    <property type="entry name" value="GPCR_2-like_7TM"/>
</dbReference>
<dbReference type="PRINTS" id="PR00249">
    <property type="entry name" value="GPCRSECRETIN"/>
</dbReference>
<dbReference type="InterPro" id="IPR050332">
    <property type="entry name" value="GPCR_2"/>
</dbReference>
<dbReference type="GO" id="GO:0005886">
    <property type="term" value="C:plasma membrane"/>
    <property type="evidence" value="ECO:0007669"/>
    <property type="project" value="UniProtKB-SubCell"/>
</dbReference>
<feature type="transmembrane region" description="Helical" evidence="13">
    <location>
        <begin position="146"/>
        <end position="167"/>
    </location>
</feature>
<comment type="function">
    <text evidence="11">Receptor for the insect diurectic hormone. The activity of this receptor is mediated by G proteins which activate adenylyl cyclase.</text>
</comment>
<evidence type="ECO:0000313" key="16">
    <source>
        <dbReference type="EnsemblMetazoa" id="LLOJ003806-PA"/>
    </source>
</evidence>
<feature type="transmembrane region" description="Helical" evidence="13">
    <location>
        <begin position="394"/>
        <end position="415"/>
    </location>
</feature>
<evidence type="ECO:0000256" key="6">
    <source>
        <dbReference type="ARBA" id="ARBA00023040"/>
    </source>
</evidence>
<dbReference type="GO" id="GO:0008036">
    <property type="term" value="F:diuretic hormone receptor activity"/>
    <property type="evidence" value="ECO:0007669"/>
    <property type="project" value="InterPro"/>
</dbReference>
<dbReference type="EMBL" id="AJWK01012120">
    <property type="status" value="NOT_ANNOTATED_CDS"/>
    <property type="molecule type" value="Genomic_DNA"/>
</dbReference>
<feature type="domain" description="G-protein coupled receptors family 2 profile 2" evidence="14">
    <location>
        <begin position="357"/>
        <end position="610"/>
    </location>
</feature>
<evidence type="ECO:0000256" key="11">
    <source>
        <dbReference type="ARBA" id="ARBA00054836"/>
    </source>
</evidence>
<comment type="similarity">
    <text evidence="2">Belongs to the G-protein coupled receptor 2 family.</text>
</comment>
<feature type="transmembrane region" description="Helical" evidence="13">
    <location>
        <begin position="199"/>
        <end position="221"/>
    </location>
</feature>
<feature type="transmembrane region" description="Helical" evidence="13">
    <location>
        <begin position="76"/>
        <end position="97"/>
    </location>
</feature>
<evidence type="ECO:0000313" key="15">
    <source>
        <dbReference type="EMBL" id="MBC1171118.1"/>
    </source>
</evidence>
<dbReference type="GO" id="GO:0007166">
    <property type="term" value="P:cell surface receptor signaling pathway"/>
    <property type="evidence" value="ECO:0007669"/>
    <property type="project" value="InterPro"/>
</dbReference>
<keyword evidence="8 15" id="KW-0675">Receptor</keyword>
<dbReference type="EMBL" id="GITU01002415">
    <property type="protein sequence ID" value="MBC1171118.1"/>
    <property type="molecule type" value="Transcribed_RNA"/>
</dbReference>
<reference evidence="15" key="2">
    <citation type="journal article" date="2020" name="BMC">
        <title>Leishmania infection induces a limited differential gene expression in the sand fly midgut.</title>
        <authorList>
            <person name="Coutinho-Abreu I.V."/>
            <person name="Serafim T.D."/>
            <person name="Meneses C."/>
            <person name="Kamhawi S."/>
            <person name="Oliveira F."/>
            <person name="Valenzuela J.G."/>
        </authorList>
    </citation>
    <scope>NUCLEOTIDE SEQUENCE</scope>
    <source>
        <strain evidence="15">Jacobina</strain>
        <tissue evidence="15">Midgut</tissue>
    </source>
</reference>
<keyword evidence="10" id="KW-0807">Transducer</keyword>
<evidence type="ECO:0000256" key="3">
    <source>
        <dbReference type="ARBA" id="ARBA00022475"/>
    </source>
</evidence>
<dbReference type="FunFam" id="1.20.1070.10:FF:000155">
    <property type="entry name" value="diuretic hormone receptor isoform X1"/>
    <property type="match status" value="2"/>
</dbReference>
<accession>A0A1B0CH94</accession>
<evidence type="ECO:0000256" key="9">
    <source>
        <dbReference type="ARBA" id="ARBA00023180"/>
    </source>
</evidence>
<feature type="transmembrane region" description="Helical" evidence="13">
    <location>
        <begin position="464"/>
        <end position="485"/>
    </location>
</feature>
<evidence type="ECO:0000256" key="8">
    <source>
        <dbReference type="ARBA" id="ARBA00023170"/>
    </source>
</evidence>
<feature type="transmembrane region" description="Helical" evidence="13">
    <location>
        <begin position="109"/>
        <end position="134"/>
    </location>
</feature>
<keyword evidence="7 13" id="KW-0472">Membrane</keyword>
<keyword evidence="3" id="KW-1003">Cell membrane</keyword>
<evidence type="ECO:0000256" key="4">
    <source>
        <dbReference type="ARBA" id="ARBA00022692"/>
    </source>
</evidence>
<dbReference type="GO" id="GO:0007188">
    <property type="term" value="P:adenylate cyclase-modulating G protein-coupled receptor signaling pathway"/>
    <property type="evidence" value="ECO:0007669"/>
    <property type="project" value="TreeGrafter"/>
</dbReference>
<evidence type="ECO:0000256" key="13">
    <source>
        <dbReference type="SAM" id="Phobius"/>
    </source>
</evidence>
<keyword evidence="4 13" id="KW-0812">Transmembrane</keyword>
<dbReference type="GO" id="GO:0017046">
    <property type="term" value="F:peptide hormone binding"/>
    <property type="evidence" value="ECO:0007669"/>
    <property type="project" value="TreeGrafter"/>
</dbReference>
<proteinExistence type="inferred from homology"/>
<keyword evidence="17" id="KW-1185">Reference proteome</keyword>
<feature type="transmembrane region" description="Helical" evidence="13">
    <location>
        <begin position="560"/>
        <end position="579"/>
    </location>
</feature>
<evidence type="ECO:0000256" key="2">
    <source>
        <dbReference type="ARBA" id="ARBA00005314"/>
    </source>
</evidence>
<name>A0A1B0CH94_LUTLO</name>
<dbReference type="Gene3D" id="1.20.1070.10">
    <property type="entry name" value="Rhodopsin 7-helix transmembrane proteins"/>
    <property type="match status" value="2"/>
</dbReference>
<keyword evidence="9" id="KW-0325">Glycoprotein</keyword>
<dbReference type="Pfam" id="PF00002">
    <property type="entry name" value="7tm_2"/>
    <property type="match status" value="2"/>
</dbReference>
<keyword evidence="5 13" id="KW-1133">Transmembrane helix</keyword>
<dbReference type="InterPro" id="IPR002001">
    <property type="entry name" value="GPCR_2_diuretic_rcpt"/>
</dbReference>
<feature type="transmembrane region" description="Helical" evidence="13">
    <location>
        <begin position="241"/>
        <end position="259"/>
    </location>
</feature>
<dbReference type="PRINTS" id="PR01127">
    <property type="entry name" value="DIUHORMONER"/>
</dbReference>
<evidence type="ECO:0000259" key="14">
    <source>
        <dbReference type="PROSITE" id="PS50261"/>
    </source>
</evidence>
<reference evidence="16" key="3">
    <citation type="submission" date="2020-05" db="UniProtKB">
        <authorList>
            <consortium name="EnsemblMetazoa"/>
        </authorList>
    </citation>
    <scope>IDENTIFICATION</scope>
    <source>
        <strain evidence="16">Jacobina</strain>
    </source>
</reference>
<dbReference type="PROSITE" id="PS50261">
    <property type="entry name" value="G_PROTEIN_RECEP_F2_4"/>
    <property type="match status" value="2"/>
</dbReference>
<dbReference type="InterPro" id="IPR000832">
    <property type="entry name" value="GPCR_2_secretin-like"/>
</dbReference>
<evidence type="ECO:0000256" key="5">
    <source>
        <dbReference type="ARBA" id="ARBA00022989"/>
    </source>
</evidence>
<dbReference type="Proteomes" id="UP000092461">
    <property type="component" value="Unassembled WGS sequence"/>
</dbReference>